<feature type="non-terminal residue" evidence="2">
    <location>
        <position position="1"/>
    </location>
</feature>
<organism evidence="2">
    <name type="scientific">marine metagenome</name>
    <dbReference type="NCBI Taxonomy" id="408172"/>
    <lineage>
        <taxon>unclassified sequences</taxon>
        <taxon>metagenomes</taxon>
        <taxon>ecological metagenomes</taxon>
    </lineage>
</organism>
<gene>
    <name evidence="2" type="ORF">METZ01_LOCUS292082</name>
</gene>
<reference evidence="2" key="1">
    <citation type="submission" date="2018-05" db="EMBL/GenBank/DDBJ databases">
        <authorList>
            <person name="Lanie J.A."/>
            <person name="Ng W.-L."/>
            <person name="Kazmierczak K.M."/>
            <person name="Andrzejewski T.M."/>
            <person name="Davidsen T.M."/>
            <person name="Wayne K.J."/>
            <person name="Tettelin H."/>
            <person name="Glass J.I."/>
            <person name="Rusch D."/>
            <person name="Podicherti R."/>
            <person name="Tsui H.-C.T."/>
            <person name="Winkler M.E."/>
        </authorList>
    </citation>
    <scope>NUCLEOTIDE SEQUENCE</scope>
</reference>
<accession>A0A382LRB4</accession>
<proteinExistence type="predicted"/>
<feature type="compositionally biased region" description="Polar residues" evidence="1">
    <location>
        <begin position="1"/>
        <end position="12"/>
    </location>
</feature>
<name>A0A382LRB4_9ZZZZ</name>
<dbReference type="AlphaFoldDB" id="A0A382LRB4"/>
<evidence type="ECO:0000313" key="2">
    <source>
        <dbReference type="EMBL" id="SVC39228.1"/>
    </source>
</evidence>
<feature type="region of interest" description="Disordered" evidence="1">
    <location>
        <begin position="1"/>
        <end position="26"/>
    </location>
</feature>
<protein>
    <submittedName>
        <fullName evidence="2">Uncharacterized protein</fullName>
    </submittedName>
</protein>
<evidence type="ECO:0000256" key="1">
    <source>
        <dbReference type="SAM" id="MobiDB-lite"/>
    </source>
</evidence>
<dbReference type="EMBL" id="UINC01088739">
    <property type="protein sequence ID" value="SVC39228.1"/>
    <property type="molecule type" value="Genomic_DNA"/>
</dbReference>
<sequence length="26" mass="2749">SGLFNPLQTDDNGNGVGDDCETPRLN</sequence>